<keyword evidence="1" id="KW-0812">Transmembrane</keyword>
<name>X1KJG0_9ZZZZ</name>
<gene>
    <name evidence="2" type="ORF">S06H3_15037</name>
</gene>
<keyword evidence="1" id="KW-1133">Transmembrane helix</keyword>
<dbReference type="AlphaFoldDB" id="X1KJG0"/>
<proteinExistence type="predicted"/>
<organism evidence="2">
    <name type="scientific">marine sediment metagenome</name>
    <dbReference type="NCBI Taxonomy" id="412755"/>
    <lineage>
        <taxon>unclassified sequences</taxon>
        <taxon>metagenomes</taxon>
        <taxon>ecological metagenomes</taxon>
    </lineage>
</organism>
<feature type="transmembrane region" description="Helical" evidence="1">
    <location>
        <begin position="179"/>
        <end position="201"/>
    </location>
</feature>
<sequence>MAKYRKKSSFLSKDPEKRARSLANLKRGRKPGVLKDIIVKTKKLEEIDIIEFSTGRDWLNLSFEKRPAQACILKKIYGMKLTEEELKIYRKITKNRKEFEAEIEKEEAILILGARSGKSLMASIISLYEATRRKWRKYLNRGILPSEFFLRTIPNSTNLLRIVSILTPKYSPHSLIDSFFSLYNFFNFSSSIFILLASLFLRRGNYLYTLSNITEGPENR</sequence>
<dbReference type="EMBL" id="BARV01007381">
    <property type="protein sequence ID" value="GAI07187.1"/>
    <property type="molecule type" value="Genomic_DNA"/>
</dbReference>
<evidence type="ECO:0000256" key="1">
    <source>
        <dbReference type="SAM" id="Phobius"/>
    </source>
</evidence>
<accession>X1KJG0</accession>
<evidence type="ECO:0000313" key="2">
    <source>
        <dbReference type="EMBL" id="GAI07187.1"/>
    </source>
</evidence>
<protein>
    <submittedName>
        <fullName evidence="2">Uncharacterized protein</fullName>
    </submittedName>
</protein>
<reference evidence="2" key="1">
    <citation type="journal article" date="2014" name="Front. Microbiol.">
        <title>High frequency of phylogenetically diverse reductive dehalogenase-homologous genes in deep subseafloor sedimentary metagenomes.</title>
        <authorList>
            <person name="Kawai M."/>
            <person name="Futagami T."/>
            <person name="Toyoda A."/>
            <person name="Takaki Y."/>
            <person name="Nishi S."/>
            <person name="Hori S."/>
            <person name="Arai W."/>
            <person name="Tsubouchi T."/>
            <person name="Morono Y."/>
            <person name="Uchiyama I."/>
            <person name="Ito T."/>
            <person name="Fujiyama A."/>
            <person name="Inagaki F."/>
            <person name="Takami H."/>
        </authorList>
    </citation>
    <scope>NUCLEOTIDE SEQUENCE</scope>
    <source>
        <strain evidence="2">Expedition CK06-06</strain>
    </source>
</reference>
<keyword evidence="1" id="KW-0472">Membrane</keyword>
<comment type="caution">
    <text evidence="2">The sequence shown here is derived from an EMBL/GenBank/DDBJ whole genome shotgun (WGS) entry which is preliminary data.</text>
</comment>